<dbReference type="OrthoDB" id="9876299at2759"/>
<evidence type="ECO:0000256" key="2">
    <source>
        <dbReference type="ARBA" id="ARBA00022857"/>
    </source>
</evidence>
<proteinExistence type="inferred from homology"/>
<dbReference type="Gene3D" id="3.40.50.720">
    <property type="entry name" value="NAD(P)-binding Rossmann-like Domain"/>
    <property type="match status" value="1"/>
</dbReference>
<accession>A0A9P4SH78</accession>
<dbReference type="InterPro" id="IPR036291">
    <property type="entry name" value="NAD(P)-bd_dom_sf"/>
</dbReference>
<evidence type="ECO:0000313" key="4">
    <source>
        <dbReference type="EMBL" id="KAF2841762.1"/>
    </source>
</evidence>
<dbReference type="PRINTS" id="PR00081">
    <property type="entry name" value="GDHRDH"/>
</dbReference>
<dbReference type="EMBL" id="MU006091">
    <property type="protein sequence ID" value="KAF2841762.1"/>
    <property type="molecule type" value="Genomic_DNA"/>
</dbReference>
<comment type="caution">
    <text evidence="4">The sequence shown here is derived from an EMBL/GenBank/DDBJ whole genome shotgun (WGS) entry which is preliminary data.</text>
</comment>
<evidence type="ECO:0000256" key="3">
    <source>
        <dbReference type="ARBA" id="ARBA00023002"/>
    </source>
</evidence>
<dbReference type="Pfam" id="PF00106">
    <property type="entry name" value="adh_short"/>
    <property type="match status" value="1"/>
</dbReference>
<evidence type="ECO:0000313" key="5">
    <source>
        <dbReference type="Proteomes" id="UP000799429"/>
    </source>
</evidence>
<dbReference type="Proteomes" id="UP000799429">
    <property type="component" value="Unassembled WGS sequence"/>
</dbReference>
<keyword evidence="3" id="KW-0560">Oxidoreductase</keyword>
<keyword evidence="5" id="KW-1185">Reference proteome</keyword>
<gene>
    <name evidence="4" type="ORF">M501DRAFT_1009598</name>
</gene>
<dbReference type="AlphaFoldDB" id="A0A9P4SH78"/>
<keyword evidence="2" id="KW-0521">NADP</keyword>
<dbReference type="PANTHER" id="PTHR43544">
    <property type="entry name" value="SHORT-CHAIN DEHYDROGENASE/REDUCTASE"/>
    <property type="match status" value="1"/>
</dbReference>
<sequence>MSSSTVVLITGVSKGIGKALVEEYLLRPNCTVIGTVRDSTKYDELKSSPTADGSRLLLVSIENTSQSDPAKAVEEINAAGIDHVDIVIANAGLSPTPGPLDTYDIQDIMDAFTINTASPILLFQAVKPLLEKSRAPKWLSISSGAASIGKLEVHGAHFVSAYGISKAGLNFFTVAVHAANPNLIAFAIHPGLVQTEMGNQGARMQGLEKAPVTLKECTTKTMAVLDNATRKTTSGKFINIIDGTEFPW</sequence>
<comment type="similarity">
    <text evidence="1">Belongs to the short-chain dehydrogenases/reductases (SDR) family.</text>
</comment>
<dbReference type="InterPro" id="IPR051468">
    <property type="entry name" value="Fungal_SecMetab_SDRs"/>
</dbReference>
<evidence type="ECO:0000256" key="1">
    <source>
        <dbReference type="ARBA" id="ARBA00006484"/>
    </source>
</evidence>
<dbReference type="SUPFAM" id="SSF51735">
    <property type="entry name" value="NAD(P)-binding Rossmann-fold domains"/>
    <property type="match status" value="1"/>
</dbReference>
<name>A0A9P4SH78_9PEZI</name>
<dbReference type="GO" id="GO:0016491">
    <property type="term" value="F:oxidoreductase activity"/>
    <property type="evidence" value="ECO:0007669"/>
    <property type="project" value="UniProtKB-KW"/>
</dbReference>
<dbReference type="GO" id="GO:0005737">
    <property type="term" value="C:cytoplasm"/>
    <property type="evidence" value="ECO:0007669"/>
    <property type="project" value="TreeGrafter"/>
</dbReference>
<dbReference type="PANTHER" id="PTHR43544:SF7">
    <property type="entry name" value="NADB-LER2"/>
    <property type="match status" value="1"/>
</dbReference>
<reference evidence="4" key="1">
    <citation type="journal article" date="2020" name="Stud. Mycol.">
        <title>101 Dothideomycetes genomes: a test case for predicting lifestyles and emergence of pathogens.</title>
        <authorList>
            <person name="Haridas S."/>
            <person name="Albert R."/>
            <person name="Binder M."/>
            <person name="Bloem J."/>
            <person name="Labutti K."/>
            <person name="Salamov A."/>
            <person name="Andreopoulos B."/>
            <person name="Baker S."/>
            <person name="Barry K."/>
            <person name="Bills G."/>
            <person name="Bluhm B."/>
            <person name="Cannon C."/>
            <person name="Castanera R."/>
            <person name="Culley D."/>
            <person name="Daum C."/>
            <person name="Ezra D."/>
            <person name="Gonzalez J."/>
            <person name="Henrissat B."/>
            <person name="Kuo A."/>
            <person name="Liang C."/>
            <person name="Lipzen A."/>
            <person name="Lutzoni F."/>
            <person name="Magnuson J."/>
            <person name="Mondo S."/>
            <person name="Nolan M."/>
            <person name="Ohm R."/>
            <person name="Pangilinan J."/>
            <person name="Park H.-J."/>
            <person name="Ramirez L."/>
            <person name="Alfaro M."/>
            <person name="Sun H."/>
            <person name="Tritt A."/>
            <person name="Yoshinaga Y."/>
            <person name="Zwiers L.-H."/>
            <person name="Turgeon B."/>
            <person name="Goodwin S."/>
            <person name="Spatafora J."/>
            <person name="Crous P."/>
            <person name="Grigoriev I."/>
        </authorList>
    </citation>
    <scope>NUCLEOTIDE SEQUENCE</scope>
    <source>
        <strain evidence="4">CBS 101060</strain>
    </source>
</reference>
<organism evidence="4 5">
    <name type="scientific">Patellaria atrata CBS 101060</name>
    <dbReference type="NCBI Taxonomy" id="1346257"/>
    <lineage>
        <taxon>Eukaryota</taxon>
        <taxon>Fungi</taxon>
        <taxon>Dikarya</taxon>
        <taxon>Ascomycota</taxon>
        <taxon>Pezizomycotina</taxon>
        <taxon>Dothideomycetes</taxon>
        <taxon>Dothideomycetes incertae sedis</taxon>
        <taxon>Patellariales</taxon>
        <taxon>Patellariaceae</taxon>
        <taxon>Patellaria</taxon>
    </lineage>
</organism>
<protein>
    <submittedName>
        <fullName evidence="4">NAD(P)-binding protein</fullName>
    </submittedName>
</protein>
<dbReference type="InterPro" id="IPR002347">
    <property type="entry name" value="SDR_fam"/>
</dbReference>